<evidence type="ECO:0000256" key="6">
    <source>
        <dbReference type="ARBA" id="ARBA00022679"/>
    </source>
</evidence>
<dbReference type="AlphaFoldDB" id="A0A8S1HFV4"/>
<keyword evidence="8" id="KW-0547">Nucleotide-binding</keyword>
<comment type="caution">
    <text evidence="15">The sequence shown here is derived from an EMBL/GenBank/DDBJ whole genome shotgun (WGS) entry which is preliminary data.</text>
</comment>
<evidence type="ECO:0000256" key="2">
    <source>
        <dbReference type="ARBA" id="ARBA00004922"/>
    </source>
</evidence>
<evidence type="ECO:0000256" key="8">
    <source>
        <dbReference type="ARBA" id="ARBA00022741"/>
    </source>
</evidence>
<comment type="pathway">
    <text evidence="2">Protein modification; protein glycosylation.</text>
</comment>
<comment type="subcellular location">
    <subcellularLocation>
        <location evidence="1">Membrane</location>
        <topology evidence="1">Single-pass type II membrane protein</topology>
    </subcellularLocation>
</comment>
<evidence type="ECO:0000256" key="12">
    <source>
        <dbReference type="SAM" id="MobiDB-lite"/>
    </source>
</evidence>
<evidence type="ECO:0000256" key="3">
    <source>
        <dbReference type="ARBA" id="ARBA00006462"/>
    </source>
</evidence>
<feature type="transmembrane region" description="Helical" evidence="13">
    <location>
        <begin position="94"/>
        <end position="116"/>
    </location>
</feature>
<accession>A0A8S1HFV4</accession>
<evidence type="ECO:0000256" key="9">
    <source>
        <dbReference type="ARBA" id="ARBA00022968"/>
    </source>
</evidence>
<protein>
    <recommendedName>
        <fullName evidence="4">N-acetylgalactosaminide beta-1,3-galactosyltransferase</fullName>
        <ecNumber evidence="4">2.4.1.122</ecNumber>
    </recommendedName>
</protein>
<keyword evidence="10 13" id="KW-1133">Transmembrane helix</keyword>
<evidence type="ECO:0000259" key="14">
    <source>
        <dbReference type="Pfam" id="PF02434"/>
    </source>
</evidence>
<dbReference type="GO" id="GO:0000166">
    <property type="term" value="F:nucleotide binding"/>
    <property type="evidence" value="ECO:0007669"/>
    <property type="project" value="UniProtKB-KW"/>
</dbReference>
<feature type="domain" description="Fringe-like glycosyltransferase" evidence="14">
    <location>
        <begin position="165"/>
        <end position="331"/>
    </location>
</feature>
<evidence type="ECO:0000256" key="13">
    <source>
        <dbReference type="SAM" id="Phobius"/>
    </source>
</evidence>
<evidence type="ECO:0000256" key="5">
    <source>
        <dbReference type="ARBA" id="ARBA00022676"/>
    </source>
</evidence>
<dbReference type="EC" id="2.4.1.122" evidence="4"/>
<keyword evidence="11 13" id="KW-0472">Membrane</keyword>
<reference evidence="15" key="1">
    <citation type="submission" date="2020-10" db="EMBL/GenBank/DDBJ databases">
        <authorList>
            <person name="Kikuchi T."/>
        </authorList>
    </citation>
    <scope>NUCLEOTIDE SEQUENCE</scope>
    <source>
        <strain evidence="15">NKZ352</strain>
    </source>
</reference>
<keyword evidence="5" id="KW-0328">Glycosyltransferase</keyword>
<keyword evidence="9" id="KW-0735">Signal-anchor</keyword>
<dbReference type="InterPro" id="IPR003378">
    <property type="entry name" value="Fringe-like_glycosylTrfase"/>
</dbReference>
<dbReference type="Pfam" id="PF02434">
    <property type="entry name" value="Fringe"/>
    <property type="match status" value="1"/>
</dbReference>
<evidence type="ECO:0000256" key="10">
    <source>
        <dbReference type="ARBA" id="ARBA00022989"/>
    </source>
</evidence>
<dbReference type="Gene3D" id="3.90.550.50">
    <property type="match status" value="1"/>
</dbReference>
<name>A0A8S1HFV4_9PELO</name>
<gene>
    <name evidence="15" type="ORF">CAUJ_LOCUS9771</name>
</gene>
<dbReference type="PANTHER" id="PTHR23033">
    <property type="entry name" value="BETA1,3-GALACTOSYLTRANSFERASE"/>
    <property type="match status" value="1"/>
</dbReference>
<evidence type="ECO:0000256" key="1">
    <source>
        <dbReference type="ARBA" id="ARBA00004606"/>
    </source>
</evidence>
<dbReference type="InterPro" id="IPR026050">
    <property type="entry name" value="C1GALT1/C1GALT1_chp1"/>
</dbReference>
<organism evidence="15 16">
    <name type="scientific">Caenorhabditis auriculariae</name>
    <dbReference type="NCBI Taxonomy" id="2777116"/>
    <lineage>
        <taxon>Eukaryota</taxon>
        <taxon>Metazoa</taxon>
        <taxon>Ecdysozoa</taxon>
        <taxon>Nematoda</taxon>
        <taxon>Chromadorea</taxon>
        <taxon>Rhabditida</taxon>
        <taxon>Rhabditina</taxon>
        <taxon>Rhabditomorpha</taxon>
        <taxon>Rhabditoidea</taxon>
        <taxon>Rhabditidae</taxon>
        <taxon>Peloderinae</taxon>
        <taxon>Caenorhabditis</taxon>
    </lineage>
</organism>
<dbReference type="GO" id="GO:0016020">
    <property type="term" value="C:membrane"/>
    <property type="evidence" value="ECO:0007669"/>
    <property type="project" value="UniProtKB-SubCell"/>
</dbReference>
<keyword evidence="6" id="KW-0808">Transferase</keyword>
<evidence type="ECO:0000313" key="15">
    <source>
        <dbReference type="EMBL" id="CAD6193852.1"/>
    </source>
</evidence>
<dbReference type="PANTHER" id="PTHR23033:SF15">
    <property type="entry name" value="GLYCOPROTEIN-N-ACETYLGALACTOSAMINE 3-BETA-GALACTOSYLTRANSFERASE 1-RELATED"/>
    <property type="match status" value="1"/>
</dbReference>
<keyword evidence="16" id="KW-1185">Reference proteome</keyword>
<dbReference type="OrthoDB" id="414175at2759"/>
<dbReference type="Proteomes" id="UP000835052">
    <property type="component" value="Unassembled WGS sequence"/>
</dbReference>
<proteinExistence type="inferred from homology"/>
<dbReference type="EMBL" id="CAJGYM010000039">
    <property type="protein sequence ID" value="CAD6193852.1"/>
    <property type="molecule type" value="Genomic_DNA"/>
</dbReference>
<comment type="similarity">
    <text evidence="3">Belongs to the glycosyltransferase 31 family. Beta3-Gal-T subfamily.</text>
</comment>
<evidence type="ECO:0000313" key="16">
    <source>
        <dbReference type="Proteomes" id="UP000835052"/>
    </source>
</evidence>
<evidence type="ECO:0000256" key="4">
    <source>
        <dbReference type="ARBA" id="ARBA00012557"/>
    </source>
</evidence>
<feature type="region of interest" description="Disordered" evidence="12">
    <location>
        <begin position="1"/>
        <end position="25"/>
    </location>
</feature>
<keyword evidence="7 13" id="KW-0812">Transmembrane</keyword>
<evidence type="ECO:0000256" key="7">
    <source>
        <dbReference type="ARBA" id="ARBA00022692"/>
    </source>
</evidence>
<sequence length="420" mass="48381">MKDISRRGSVSSTERKQEAGSSAEDWSVVRKKLGESVRKQYLLLDTEVRQFRKGSLPWRYRWAASPKGYLGVDRKAAIEETTVRLPAMNFVRRFSSLLLLLCTFALLIVFVLPFFLQFEGLVFAKSVLDSFSGIRGSVDEVRDVDKWVRGVTSTPTAQGLPKSGKLFCFVETSSKYYDTRVPAVWATWLPRCEHGQFFTPTPLSNSKIPHSTVYANLKDTYEDLFNKSILSFFYAFTKISDKFDWYLKADDDTYIIVEHLYEYLETLDPKKPYYLGYVLKPYFRRGYNGGGAGYILSREAVRRFIEGAFHNTTTCPWDKFEDTGMARCLESVGITPHDTRDANGRSRFNTFRADEMFQGTIGAEWHFYKPILGRNWASPQLISLHHMSSNDMLLYDDLLYRIRPPVISSKHVIPETEKNS</sequence>
<evidence type="ECO:0000256" key="11">
    <source>
        <dbReference type="ARBA" id="ARBA00023136"/>
    </source>
</evidence>
<dbReference type="GO" id="GO:0016263">
    <property type="term" value="F:glycoprotein-N-acetylgalactosamine 3-beta-galactosyltransferase activity"/>
    <property type="evidence" value="ECO:0007669"/>
    <property type="project" value="UniProtKB-EC"/>
</dbReference>